<protein>
    <submittedName>
        <fullName evidence="2">Uncharacterized protein</fullName>
    </submittedName>
</protein>
<accession>A0AAD1U6L5</accession>
<comment type="caution">
    <text evidence="2">The sequence shown here is derived from an EMBL/GenBank/DDBJ whole genome shotgun (WGS) entry which is preliminary data.</text>
</comment>
<evidence type="ECO:0000313" key="3">
    <source>
        <dbReference type="Proteomes" id="UP001295684"/>
    </source>
</evidence>
<keyword evidence="3" id="KW-1185">Reference proteome</keyword>
<name>A0AAD1U6L5_EUPCR</name>
<dbReference type="Proteomes" id="UP001295684">
    <property type="component" value="Unassembled WGS sequence"/>
</dbReference>
<evidence type="ECO:0000313" key="2">
    <source>
        <dbReference type="EMBL" id="CAI2361149.1"/>
    </source>
</evidence>
<evidence type="ECO:0000256" key="1">
    <source>
        <dbReference type="SAM" id="MobiDB-lite"/>
    </source>
</evidence>
<dbReference type="EMBL" id="CAMPGE010002351">
    <property type="protein sequence ID" value="CAI2361149.1"/>
    <property type="molecule type" value="Genomic_DNA"/>
</dbReference>
<dbReference type="AlphaFoldDB" id="A0AAD1U6L5"/>
<proteinExistence type="predicted"/>
<gene>
    <name evidence="2" type="ORF">ECRASSUSDP1_LOCUS2459</name>
</gene>
<reference evidence="2" key="1">
    <citation type="submission" date="2023-07" db="EMBL/GenBank/DDBJ databases">
        <authorList>
            <consortium name="AG Swart"/>
            <person name="Singh M."/>
            <person name="Singh A."/>
            <person name="Seah K."/>
            <person name="Emmerich C."/>
        </authorList>
    </citation>
    <scope>NUCLEOTIDE SEQUENCE</scope>
    <source>
        <strain evidence="2">DP1</strain>
    </source>
</reference>
<organism evidence="2 3">
    <name type="scientific">Euplotes crassus</name>
    <dbReference type="NCBI Taxonomy" id="5936"/>
    <lineage>
        <taxon>Eukaryota</taxon>
        <taxon>Sar</taxon>
        <taxon>Alveolata</taxon>
        <taxon>Ciliophora</taxon>
        <taxon>Intramacronucleata</taxon>
        <taxon>Spirotrichea</taxon>
        <taxon>Hypotrichia</taxon>
        <taxon>Euplotida</taxon>
        <taxon>Euplotidae</taxon>
        <taxon>Moneuplotes</taxon>
    </lineage>
</organism>
<feature type="region of interest" description="Disordered" evidence="1">
    <location>
        <begin position="415"/>
        <end position="450"/>
    </location>
</feature>
<sequence length="598" mass="68905">MEPDLRHEFRKSVSMRKLLGKSPLKPAQTSDTLENHRNLNMSLNGNSTTGRLFQYPLSGIARTEDIKKFKGDNFEQSYYKFVKVRKIFLNGKGLYELKLVQYCFTNSNLPLYNAVPLNMMLTESEEKKRRRLSSLKEDNIDDSYHANGSGKMKKYVVRREKKKKTPNPYKLASARKKFSKFEKIFNRINLSKVKESFQELKNNTQKDVFGAKSGNDIYNETNYTMPSFPLSVLKSGLNPQNSISMCVMPQAFKLTNGRSLSMTNIPTTLERPKKKLSKEEYIKRCKQGLNTISNIISRVELSRKKTIWDVLEEMRISKVGIIVRRKSVQEELELKKANKSSSMNEKTEPSTEIDQQVIDKFDLDYEFLDKLEQMRDKGIKHDEYDLVKENKNGGMFYNHENYSFGKEGNSDIEMGYHSDIDRTNSNPSERADRKLSTSSHDFGKEGNGNNHEQVYFHKNGGAKRVLQQTPGSLRSLDDCDESSVYTLELNSILKDCNVNTRLSDLNSEITLSKCIASSMGESKNSELNYTGKIMNEDIEMMSKEIEQIREHILKNSEFKLSKTYKSPNQTPRRRSMNQQIVSSLRISSSDEGYLEDSD</sequence>